<proteinExistence type="predicted"/>
<evidence type="ECO:0000313" key="3">
    <source>
        <dbReference type="Proteomes" id="UP000319712"/>
    </source>
</evidence>
<dbReference type="PROSITE" id="PS50844">
    <property type="entry name" value="AFP_LIKE"/>
    <property type="match status" value="1"/>
</dbReference>
<dbReference type="InterPro" id="IPR013132">
    <property type="entry name" value="PseI/NeuA/B-like_N"/>
</dbReference>
<evidence type="ECO:0000259" key="1">
    <source>
        <dbReference type="PROSITE" id="PS50844"/>
    </source>
</evidence>
<dbReference type="GO" id="GO:0016051">
    <property type="term" value="P:carbohydrate biosynthetic process"/>
    <property type="evidence" value="ECO:0007669"/>
    <property type="project" value="InterPro"/>
</dbReference>
<dbReference type="PANTHER" id="PTHR42966:SF1">
    <property type="entry name" value="SIALIC ACID SYNTHASE"/>
    <property type="match status" value="1"/>
</dbReference>
<gene>
    <name evidence="2" type="ORF">SAMN06264867_109149</name>
</gene>
<dbReference type="Pfam" id="PF03102">
    <property type="entry name" value="NeuB"/>
    <property type="match status" value="1"/>
</dbReference>
<dbReference type="Pfam" id="PF08666">
    <property type="entry name" value="SAF"/>
    <property type="match status" value="1"/>
</dbReference>
<dbReference type="PANTHER" id="PTHR42966">
    <property type="entry name" value="N-ACETYLNEURAMINATE SYNTHASE"/>
    <property type="match status" value="1"/>
</dbReference>
<accession>A0A521E897</accession>
<dbReference type="Proteomes" id="UP000319712">
    <property type="component" value="Unassembled WGS sequence"/>
</dbReference>
<dbReference type="InterPro" id="IPR036732">
    <property type="entry name" value="AFP_Neu5c_C_sf"/>
</dbReference>
<reference evidence="2 3" key="1">
    <citation type="submission" date="2017-05" db="EMBL/GenBank/DDBJ databases">
        <authorList>
            <person name="Varghese N."/>
            <person name="Submissions S."/>
        </authorList>
    </citation>
    <scope>NUCLEOTIDE SEQUENCE [LARGE SCALE GENOMIC DNA]</scope>
    <source>
        <strain evidence="2 3">DSM 19504</strain>
    </source>
</reference>
<dbReference type="InterPro" id="IPR013785">
    <property type="entry name" value="Aldolase_TIM"/>
</dbReference>
<dbReference type="SUPFAM" id="SSF51569">
    <property type="entry name" value="Aldolase"/>
    <property type="match status" value="1"/>
</dbReference>
<organism evidence="2 3">
    <name type="scientific">Halorubrum cibi</name>
    <dbReference type="NCBI Taxonomy" id="413815"/>
    <lineage>
        <taxon>Archaea</taxon>
        <taxon>Methanobacteriati</taxon>
        <taxon>Methanobacteriota</taxon>
        <taxon>Stenosarchaea group</taxon>
        <taxon>Halobacteria</taxon>
        <taxon>Halobacteriales</taxon>
        <taxon>Haloferacaceae</taxon>
        <taxon>Halorubrum</taxon>
    </lineage>
</organism>
<dbReference type="InterPro" id="IPR013974">
    <property type="entry name" value="SAF"/>
</dbReference>
<dbReference type="RefSeq" id="WP_142987320.1">
    <property type="nucleotide sequence ID" value="NZ_FXTD01000009.1"/>
</dbReference>
<dbReference type="Gene3D" id="3.20.20.70">
    <property type="entry name" value="Aldolase class I"/>
    <property type="match status" value="1"/>
</dbReference>
<sequence>MAEFHIGDRSVGPDEPAFVIAEAGSNHNGDLDIAKELIDVAADAGADAVKFQTFRAEDLYVEESDEVEYLDDDRTIYEIIESMEMPYEWIPELHDYCLERGVQFMSTPFDERSAAELTEYVPAWKVASYTSSHIPFLEHLAETEKPIIMSTGAHELDEVAESVAALREGGASDLVLLQCVAAYPTPISEINVGAVETLHEEFDVPTGLSDHTLDPVTAPAAAVALGACVVEKHFTLDKSMEGPDHEFALEPDELDRMVTAIRDTEAALGSGEKRVLEVERELHEKARRAIHAVEDIEGGEELTEENLKVLRPGGRKPGLDPKFYGEIVGTTADQDVRKGDGIEWEDLANYDS</sequence>
<dbReference type="Gene3D" id="3.90.1210.10">
    <property type="entry name" value="Antifreeze-like/N-acetylneuraminic acid synthase C-terminal domain"/>
    <property type="match status" value="1"/>
</dbReference>
<dbReference type="SMART" id="SM00858">
    <property type="entry name" value="SAF"/>
    <property type="match status" value="1"/>
</dbReference>
<dbReference type="OrthoDB" id="71219at2157"/>
<dbReference type="SUPFAM" id="SSF51269">
    <property type="entry name" value="AFP III-like domain"/>
    <property type="match status" value="1"/>
</dbReference>
<name>A0A521E897_9EURY</name>
<dbReference type="InterPro" id="IPR006190">
    <property type="entry name" value="SAF_AFP_Neu5Ac"/>
</dbReference>
<dbReference type="AlphaFoldDB" id="A0A521E897"/>
<keyword evidence="3" id="KW-1185">Reference proteome</keyword>
<evidence type="ECO:0000313" key="2">
    <source>
        <dbReference type="EMBL" id="SMO80127.1"/>
    </source>
</evidence>
<dbReference type="EMBL" id="FXTD01000009">
    <property type="protein sequence ID" value="SMO80127.1"/>
    <property type="molecule type" value="Genomic_DNA"/>
</dbReference>
<protein>
    <submittedName>
        <fullName evidence="2">N-acetylneuraminate synthase</fullName>
    </submittedName>
</protein>
<dbReference type="InterPro" id="IPR057736">
    <property type="entry name" value="SAF_PseI/NeuA/NeuB"/>
</dbReference>
<dbReference type="InterPro" id="IPR051690">
    <property type="entry name" value="PseI-like"/>
</dbReference>
<feature type="domain" description="AFP-like" evidence="1">
    <location>
        <begin position="289"/>
        <end position="350"/>
    </location>
</feature>
<dbReference type="CDD" id="cd11615">
    <property type="entry name" value="SAF_NeuB_like"/>
    <property type="match status" value="1"/>
</dbReference>
<dbReference type="GO" id="GO:0047444">
    <property type="term" value="F:N-acylneuraminate-9-phosphate synthase activity"/>
    <property type="evidence" value="ECO:0007669"/>
    <property type="project" value="TreeGrafter"/>
</dbReference>